<reference evidence="2" key="1">
    <citation type="submission" date="2021-01" db="EMBL/GenBank/DDBJ databases">
        <authorList>
            <person name="Corre E."/>
            <person name="Pelletier E."/>
            <person name="Niang G."/>
            <person name="Scheremetjew M."/>
            <person name="Finn R."/>
            <person name="Kale V."/>
            <person name="Holt S."/>
            <person name="Cochrane G."/>
            <person name="Meng A."/>
            <person name="Brown T."/>
            <person name="Cohen L."/>
        </authorList>
    </citation>
    <scope>NUCLEOTIDE SEQUENCE</scope>
    <source>
        <strain evidence="2">SPMC142</strain>
    </source>
</reference>
<evidence type="ECO:0000313" key="2">
    <source>
        <dbReference type="EMBL" id="CAE0599247.1"/>
    </source>
</evidence>
<dbReference type="EMBL" id="HBIQ01102482">
    <property type="protein sequence ID" value="CAE0599247.1"/>
    <property type="molecule type" value="Transcribed_RNA"/>
</dbReference>
<organism evidence="2">
    <name type="scientific">Strombidinopsis acuminata</name>
    <dbReference type="NCBI Taxonomy" id="141414"/>
    <lineage>
        <taxon>Eukaryota</taxon>
        <taxon>Sar</taxon>
        <taxon>Alveolata</taxon>
        <taxon>Ciliophora</taxon>
        <taxon>Intramacronucleata</taxon>
        <taxon>Spirotrichea</taxon>
        <taxon>Choreotrichia</taxon>
        <taxon>Choreotrichida</taxon>
        <taxon>Strombidinopsidae</taxon>
        <taxon>Strombidinopsis</taxon>
    </lineage>
</organism>
<sequence>MLTMERGKFTADKDKHTSRRSVPVIASRSLKAGYMAARAHGETKHDWRTLGQKEEGCALAWWKHHARLSAMPDALDGARHTCRLKHKAPLRPRRTQKAFR</sequence>
<proteinExistence type="predicted"/>
<accession>A0A7S3TZX6</accession>
<feature type="compositionally biased region" description="Basic and acidic residues" evidence="1">
    <location>
        <begin position="1"/>
        <end position="15"/>
    </location>
</feature>
<feature type="region of interest" description="Disordered" evidence="1">
    <location>
        <begin position="1"/>
        <end position="23"/>
    </location>
</feature>
<evidence type="ECO:0000256" key="1">
    <source>
        <dbReference type="SAM" id="MobiDB-lite"/>
    </source>
</evidence>
<name>A0A7S3TZX6_9SPIT</name>
<protein>
    <submittedName>
        <fullName evidence="2">Uncharacterized protein</fullName>
    </submittedName>
</protein>
<gene>
    <name evidence="2" type="ORF">SACU0126_LOCUS32585</name>
</gene>
<dbReference type="AlphaFoldDB" id="A0A7S3TZX6"/>